<evidence type="ECO:0000313" key="4">
    <source>
        <dbReference type="Proteomes" id="UP000243459"/>
    </source>
</evidence>
<keyword evidence="1" id="KW-0813">Transport</keyword>
<dbReference type="PRINTS" id="PR00382">
    <property type="entry name" value="LIPIDTRNSFER"/>
</dbReference>
<gene>
    <name evidence="3" type="ORF">A4U43_C07F34440</name>
</gene>
<proteinExistence type="inferred from homology"/>
<organism evidence="3 4">
    <name type="scientific">Asparagus officinalis</name>
    <name type="common">Garden asparagus</name>
    <dbReference type="NCBI Taxonomy" id="4686"/>
    <lineage>
        <taxon>Eukaryota</taxon>
        <taxon>Viridiplantae</taxon>
        <taxon>Streptophyta</taxon>
        <taxon>Embryophyta</taxon>
        <taxon>Tracheophyta</taxon>
        <taxon>Spermatophyta</taxon>
        <taxon>Magnoliopsida</taxon>
        <taxon>Liliopsida</taxon>
        <taxon>Asparagales</taxon>
        <taxon>Asparagaceae</taxon>
        <taxon>Asparagoideae</taxon>
        <taxon>Asparagus</taxon>
    </lineage>
</organism>
<comment type="similarity">
    <text evidence="1">Belongs to the plant LTP family.</text>
</comment>
<dbReference type="PANTHER" id="PTHR33076">
    <property type="entry name" value="NON-SPECIFIC LIPID-TRANSFER PROTEIN 2-RELATED"/>
    <property type="match status" value="1"/>
</dbReference>
<comment type="function">
    <text evidence="1">Plant non-specific lipid-transfer proteins transfer phospholipids as well as galactolipids across membranes. May play a role in wax or cutin deposition in the cell walls of expanding epidermal cells and certain secretory tissues.</text>
</comment>
<dbReference type="Gene3D" id="1.10.110.10">
    <property type="entry name" value="Plant lipid-transfer and hydrophobic proteins"/>
    <property type="match status" value="1"/>
</dbReference>
<keyword evidence="1" id="KW-0446">Lipid-binding</keyword>
<dbReference type="SUPFAM" id="SSF47699">
    <property type="entry name" value="Bifunctional inhibitor/lipid-transfer protein/seed storage 2S albumin"/>
    <property type="match status" value="1"/>
</dbReference>
<dbReference type="Pfam" id="PF00234">
    <property type="entry name" value="Tryp_alpha_amyl"/>
    <property type="match status" value="1"/>
</dbReference>
<dbReference type="InterPro" id="IPR000528">
    <property type="entry name" value="Plant_nsLTP"/>
</dbReference>
<dbReference type="EMBL" id="CM007387">
    <property type="protein sequence ID" value="ONK65173.1"/>
    <property type="molecule type" value="Genomic_DNA"/>
</dbReference>
<dbReference type="GO" id="GO:0006869">
    <property type="term" value="P:lipid transport"/>
    <property type="evidence" value="ECO:0007669"/>
    <property type="project" value="InterPro"/>
</dbReference>
<dbReference type="AlphaFoldDB" id="A0A5P1EHG6"/>
<sequence>MLARVVRLMRNKETNELVAMKYIERGRKAINCVDVDVALRQCVPYITGQAPNPAKGCCDGIGHIKSIATTKADRQAACGCMKAAASHLPGIVDSAVTALPAKCNVPLPYPISASVDCSK</sequence>
<evidence type="ECO:0000259" key="2">
    <source>
        <dbReference type="SMART" id="SM00499"/>
    </source>
</evidence>
<dbReference type="CDD" id="cd01960">
    <property type="entry name" value="nsLTP1"/>
    <property type="match status" value="1"/>
</dbReference>
<reference evidence="4" key="1">
    <citation type="journal article" date="2017" name="Nat. Commun.">
        <title>The asparagus genome sheds light on the origin and evolution of a young Y chromosome.</title>
        <authorList>
            <person name="Harkess A."/>
            <person name="Zhou J."/>
            <person name="Xu C."/>
            <person name="Bowers J.E."/>
            <person name="Van der Hulst R."/>
            <person name="Ayyampalayam S."/>
            <person name="Mercati F."/>
            <person name="Riccardi P."/>
            <person name="McKain M.R."/>
            <person name="Kakrana A."/>
            <person name="Tang H."/>
            <person name="Ray J."/>
            <person name="Groenendijk J."/>
            <person name="Arikit S."/>
            <person name="Mathioni S.M."/>
            <person name="Nakano M."/>
            <person name="Shan H."/>
            <person name="Telgmann-Rauber A."/>
            <person name="Kanno A."/>
            <person name="Yue Z."/>
            <person name="Chen H."/>
            <person name="Li W."/>
            <person name="Chen Y."/>
            <person name="Xu X."/>
            <person name="Zhang Y."/>
            <person name="Luo S."/>
            <person name="Chen H."/>
            <person name="Gao J."/>
            <person name="Mao Z."/>
            <person name="Pires J.C."/>
            <person name="Luo M."/>
            <person name="Kudrna D."/>
            <person name="Wing R.A."/>
            <person name="Meyers B.C."/>
            <person name="Yi K."/>
            <person name="Kong H."/>
            <person name="Lavrijsen P."/>
            <person name="Sunseri F."/>
            <person name="Falavigna A."/>
            <person name="Ye Y."/>
            <person name="Leebens-Mack J.H."/>
            <person name="Chen G."/>
        </authorList>
    </citation>
    <scope>NUCLEOTIDE SEQUENCE [LARGE SCALE GENOMIC DNA]</scope>
    <source>
        <strain evidence="4">cv. DH0086</strain>
    </source>
</reference>
<dbReference type="InterPro" id="IPR036312">
    <property type="entry name" value="Bifun_inhib/LTP/seed_sf"/>
</dbReference>
<evidence type="ECO:0000313" key="3">
    <source>
        <dbReference type="EMBL" id="ONK65173.1"/>
    </source>
</evidence>
<accession>A0A5P1EHG6</accession>
<dbReference type="GO" id="GO:0008289">
    <property type="term" value="F:lipid binding"/>
    <property type="evidence" value="ECO:0007669"/>
    <property type="project" value="UniProtKB-KW"/>
</dbReference>
<dbReference type="SMART" id="SM00499">
    <property type="entry name" value="AAI"/>
    <property type="match status" value="1"/>
</dbReference>
<evidence type="ECO:0000256" key="1">
    <source>
        <dbReference type="RuleBase" id="RU000628"/>
    </source>
</evidence>
<feature type="domain" description="Bifunctional inhibitor/plant lipid transfer protein/seed storage helical" evidence="2">
    <location>
        <begin position="32"/>
        <end position="117"/>
    </location>
</feature>
<dbReference type="InterPro" id="IPR016140">
    <property type="entry name" value="Bifunc_inhib/LTP/seed_store"/>
</dbReference>
<dbReference type="Proteomes" id="UP000243459">
    <property type="component" value="Chromosome 7"/>
</dbReference>
<protein>
    <recommendedName>
        <fullName evidence="1">Non-specific lipid-transfer protein</fullName>
    </recommendedName>
</protein>
<dbReference type="OMA" id="CNVNIRY"/>
<dbReference type="Gramene" id="ONK65173">
    <property type="protein sequence ID" value="ONK65173"/>
    <property type="gene ID" value="A4U43_C07F34440"/>
</dbReference>
<name>A0A5P1EHG6_ASPOF</name>
<keyword evidence="4" id="KW-1185">Reference proteome</keyword>